<dbReference type="SUPFAM" id="SSF52738">
    <property type="entry name" value="Methylesterase CheB, C-terminal domain"/>
    <property type="match status" value="1"/>
</dbReference>
<feature type="active site" evidence="5 6">
    <location>
        <position position="158"/>
    </location>
</feature>
<dbReference type="InterPro" id="IPR011006">
    <property type="entry name" value="CheY-like_superfamily"/>
</dbReference>
<dbReference type="InterPro" id="IPR000673">
    <property type="entry name" value="Sig_transdc_resp-reg_Me-estase"/>
</dbReference>
<dbReference type="SMART" id="SM00448">
    <property type="entry name" value="REC"/>
    <property type="match status" value="1"/>
</dbReference>
<evidence type="ECO:0000256" key="5">
    <source>
        <dbReference type="HAMAP-Rule" id="MF_00099"/>
    </source>
</evidence>
<sequence length="344" mass="36134">MRRHRVVIVDDSPTMRAIIRVALERRADLEVVGEAGDPLEARTCIRETRPDVITLDVEMPNMNGLEFLDRLMRLHPLPVVMVSTLTQAGAEASLSALELGAVDCVGKPTGADDGSFDTLAQVVVQAAGARVSPRVPAPAPTPEPKYQPGDRMVAVGASTGGVEALMTVLGGFPEQCPPTVVTQHMPANFTTSFAGRLDRHCAPRVAEAQDGDILRPGHIYLAPGGARHLTVHRRAGQLVARLVEGDLVSGHRPSVDALFNSVANAAGPDSIGVILTGMGSDGAAGLLAIRQAGGITIGQDEATSVIFGMPRIAAEIGAVERQLPLHRIARAALSASRTPVRRNA</sequence>
<evidence type="ECO:0000256" key="7">
    <source>
        <dbReference type="PROSITE-ProRule" id="PRU00169"/>
    </source>
</evidence>
<dbReference type="NCBIfam" id="NF009206">
    <property type="entry name" value="PRK12555.1"/>
    <property type="match status" value="1"/>
</dbReference>
<dbReference type="PROSITE" id="PS50110">
    <property type="entry name" value="RESPONSE_REGULATORY"/>
    <property type="match status" value="1"/>
</dbReference>
<keyword evidence="2 5" id="KW-0145">Chemotaxis</keyword>
<dbReference type="EC" id="3.5.1.44" evidence="5"/>
<feature type="domain" description="Response regulatory" evidence="8">
    <location>
        <begin position="5"/>
        <end position="122"/>
    </location>
</feature>
<comment type="function">
    <text evidence="5">Involved in chemotaxis. Part of a chemotaxis signal transduction system that modulates chemotaxis in response to various stimuli. Catalyzes the demethylation of specific methylglutamate residues introduced into the chemoreceptors (methyl-accepting chemotaxis proteins or MCP) by CheR. Also mediates the irreversible deamidation of specific glutamine residues to glutamic acid.</text>
</comment>
<keyword evidence="3 5" id="KW-0378">Hydrolase</keyword>
<comment type="catalytic activity">
    <reaction evidence="4 5">
        <text>[protein]-L-glutamate 5-O-methyl ester + H2O = L-glutamyl-[protein] + methanol + H(+)</text>
        <dbReference type="Rhea" id="RHEA:23236"/>
        <dbReference type="Rhea" id="RHEA-COMP:10208"/>
        <dbReference type="Rhea" id="RHEA-COMP:10311"/>
        <dbReference type="ChEBI" id="CHEBI:15377"/>
        <dbReference type="ChEBI" id="CHEBI:15378"/>
        <dbReference type="ChEBI" id="CHEBI:17790"/>
        <dbReference type="ChEBI" id="CHEBI:29973"/>
        <dbReference type="ChEBI" id="CHEBI:82795"/>
        <dbReference type="EC" id="3.1.1.61"/>
    </reaction>
</comment>
<comment type="similarity">
    <text evidence="5">Belongs to the CheB family.</text>
</comment>
<dbReference type="HAMAP" id="MF_00099">
    <property type="entry name" value="CheB_chemtxs"/>
    <property type="match status" value="1"/>
</dbReference>
<evidence type="ECO:0000256" key="6">
    <source>
        <dbReference type="PROSITE-ProRule" id="PRU00050"/>
    </source>
</evidence>
<evidence type="ECO:0000256" key="4">
    <source>
        <dbReference type="ARBA" id="ARBA00048267"/>
    </source>
</evidence>
<feature type="domain" description="CheB-type methylesterase" evidence="9">
    <location>
        <begin position="146"/>
        <end position="339"/>
    </location>
</feature>
<keyword evidence="11" id="KW-1185">Reference proteome</keyword>
<dbReference type="InterPro" id="IPR035909">
    <property type="entry name" value="CheB_C"/>
</dbReference>
<organism evidence="10 11">
    <name type="scientific">Brevundimonas vitisensis</name>
    <dbReference type="NCBI Taxonomy" id="2800818"/>
    <lineage>
        <taxon>Bacteria</taxon>
        <taxon>Pseudomonadati</taxon>
        <taxon>Pseudomonadota</taxon>
        <taxon>Alphaproteobacteria</taxon>
        <taxon>Caulobacterales</taxon>
        <taxon>Caulobacteraceae</taxon>
        <taxon>Brevundimonas</taxon>
    </lineage>
</organism>
<dbReference type="PIRSF" id="PIRSF000876">
    <property type="entry name" value="RR_chemtxs_CheB"/>
    <property type="match status" value="1"/>
</dbReference>
<evidence type="ECO:0000256" key="2">
    <source>
        <dbReference type="ARBA" id="ARBA00022500"/>
    </source>
</evidence>
<dbReference type="RefSeq" id="WP_201102474.1">
    <property type="nucleotide sequence ID" value="NZ_CP067977.1"/>
</dbReference>
<dbReference type="NCBIfam" id="NF001965">
    <property type="entry name" value="PRK00742.1"/>
    <property type="match status" value="1"/>
</dbReference>
<evidence type="ECO:0000313" key="11">
    <source>
        <dbReference type="Proteomes" id="UP000595448"/>
    </source>
</evidence>
<comment type="domain">
    <text evidence="5">Contains a C-terminal catalytic domain, and an N-terminal region which modulates catalytic activity.</text>
</comment>
<feature type="modified residue" description="4-aspartylphosphate" evidence="5 7">
    <location>
        <position position="56"/>
    </location>
</feature>
<dbReference type="Gene3D" id="3.40.50.2300">
    <property type="match status" value="1"/>
</dbReference>
<dbReference type="PANTHER" id="PTHR42872">
    <property type="entry name" value="PROTEIN-GLUTAMATE METHYLESTERASE/PROTEIN-GLUTAMINE GLUTAMINASE"/>
    <property type="match status" value="1"/>
</dbReference>
<accession>A0ABX7BKK1</accession>
<evidence type="ECO:0000313" key="10">
    <source>
        <dbReference type="EMBL" id="QQQ18099.1"/>
    </source>
</evidence>
<dbReference type="EC" id="3.1.1.61" evidence="5"/>
<dbReference type="SUPFAM" id="SSF52172">
    <property type="entry name" value="CheY-like"/>
    <property type="match status" value="1"/>
</dbReference>
<evidence type="ECO:0000256" key="1">
    <source>
        <dbReference type="ARBA" id="ARBA00022490"/>
    </source>
</evidence>
<dbReference type="Gene3D" id="3.40.50.180">
    <property type="entry name" value="Methylesterase CheB, C-terminal domain"/>
    <property type="match status" value="1"/>
</dbReference>
<keyword evidence="5 7" id="KW-0597">Phosphoprotein</keyword>
<evidence type="ECO:0000259" key="9">
    <source>
        <dbReference type="PROSITE" id="PS50122"/>
    </source>
</evidence>
<comment type="PTM">
    <text evidence="5">Phosphorylated by CheA. Phosphorylation of the N-terminal regulatory domain activates the methylesterase activity.</text>
</comment>
<feature type="active site" evidence="5 6">
    <location>
        <position position="281"/>
    </location>
</feature>
<dbReference type="PROSITE" id="PS50122">
    <property type="entry name" value="CHEB"/>
    <property type="match status" value="1"/>
</dbReference>
<dbReference type="InterPro" id="IPR008248">
    <property type="entry name" value="CheB-like"/>
</dbReference>
<dbReference type="EMBL" id="CP067977">
    <property type="protein sequence ID" value="QQQ18099.1"/>
    <property type="molecule type" value="Genomic_DNA"/>
</dbReference>
<gene>
    <name evidence="5" type="primary">cheB</name>
    <name evidence="10" type="ORF">JIP62_12395</name>
</gene>
<dbReference type="Proteomes" id="UP000595448">
    <property type="component" value="Chromosome"/>
</dbReference>
<dbReference type="Pfam" id="PF00072">
    <property type="entry name" value="Response_reg"/>
    <property type="match status" value="1"/>
</dbReference>
<name>A0ABX7BKK1_9CAUL</name>
<dbReference type="CDD" id="cd16432">
    <property type="entry name" value="CheB_Rec"/>
    <property type="match status" value="1"/>
</dbReference>
<dbReference type="CDD" id="cd17541">
    <property type="entry name" value="REC_CheB-like"/>
    <property type="match status" value="1"/>
</dbReference>
<keyword evidence="1 5" id="KW-0963">Cytoplasm</keyword>
<evidence type="ECO:0000259" key="8">
    <source>
        <dbReference type="PROSITE" id="PS50110"/>
    </source>
</evidence>
<comment type="catalytic activity">
    <reaction evidence="5">
        <text>L-glutaminyl-[protein] + H2O = L-glutamyl-[protein] + NH4(+)</text>
        <dbReference type="Rhea" id="RHEA:16441"/>
        <dbReference type="Rhea" id="RHEA-COMP:10207"/>
        <dbReference type="Rhea" id="RHEA-COMP:10208"/>
        <dbReference type="ChEBI" id="CHEBI:15377"/>
        <dbReference type="ChEBI" id="CHEBI:28938"/>
        <dbReference type="ChEBI" id="CHEBI:29973"/>
        <dbReference type="ChEBI" id="CHEBI:30011"/>
        <dbReference type="EC" id="3.5.1.44"/>
    </reaction>
</comment>
<feature type="active site" evidence="5 6">
    <location>
        <position position="184"/>
    </location>
</feature>
<protein>
    <recommendedName>
        <fullName evidence="5">Protein-glutamate methylesterase/protein-glutamine glutaminase</fullName>
        <ecNumber evidence="5">3.1.1.61</ecNumber>
        <ecNumber evidence="5">3.5.1.44</ecNumber>
    </recommendedName>
</protein>
<evidence type="ECO:0000256" key="3">
    <source>
        <dbReference type="ARBA" id="ARBA00022801"/>
    </source>
</evidence>
<dbReference type="InterPro" id="IPR001789">
    <property type="entry name" value="Sig_transdc_resp-reg_receiver"/>
</dbReference>
<comment type="subcellular location">
    <subcellularLocation>
        <location evidence="5">Cytoplasm</location>
    </subcellularLocation>
</comment>
<reference evidence="10 11" key="1">
    <citation type="submission" date="2021-01" db="EMBL/GenBank/DDBJ databases">
        <title>Brevundimonas vitis sp. nov., an bacterium isolated from grape (Vitis vinifera).</title>
        <authorList>
            <person name="Jiang L."/>
            <person name="Lee J."/>
        </authorList>
    </citation>
    <scope>NUCLEOTIDE SEQUENCE [LARGE SCALE GENOMIC DNA]</scope>
    <source>
        <strain evidence="10 11">GRTSA-9</strain>
    </source>
</reference>
<proteinExistence type="inferred from homology"/>
<dbReference type="PANTHER" id="PTHR42872:SF6">
    <property type="entry name" value="PROTEIN-GLUTAMATE METHYLESTERASE_PROTEIN-GLUTAMINE GLUTAMINASE"/>
    <property type="match status" value="1"/>
</dbReference>
<dbReference type="Pfam" id="PF01339">
    <property type="entry name" value="CheB_methylest"/>
    <property type="match status" value="1"/>
</dbReference>